<evidence type="ECO:0000313" key="3">
    <source>
        <dbReference type="Proteomes" id="UP000729402"/>
    </source>
</evidence>
<gene>
    <name evidence="2" type="ORF">GUJ93_ZPchr0011g27652</name>
</gene>
<protein>
    <submittedName>
        <fullName evidence="2">Uncharacterized protein</fullName>
    </submittedName>
</protein>
<reference evidence="2" key="1">
    <citation type="journal article" date="2021" name="bioRxiv">
        <title>Whole Genome Assembly and Annotation of Northern Wild Rice, Zizania palustris L., Supports a Whole Genome Duplication in the Zizania Genus.</title>
        <authorList>
            <person name="Haas M."/>
            <person name="Kono T."/>
            <person name="Macchietto M."/>
            <person name="Millas R."/>
            <person name="McGilp L."/>
            <person name="Shao M."/>
            <person name="Duquette J."/>
            <person name="Hirsch C.N."/>
            <person name="Kimball J."/>
        </authorList>
    </citation>
    <scope>NUCLEOTIDE SEQUENCE</scope>
    <source>
        <tissue evidence="2">Fresh leaf tissue</tissue>
    </source>
</reference>
<name>A0A8J5WG38_ZIZPA</name>
<organism evidence="2 3">
    <name type="scientific">Zizania palustris</name>
    <name type="common">Northern wild rice</name>
    <dbReference type="NCBI Taxonomy" id="103762"/>
    <lineage>
        <taxon>Eukaryota</taxon>
        <taxon>Viridiplantae</taxon>
        <taxon>Streptophyta</taxon>
        <taxon>Embryophyta</taxon>
        <taxon>Tracheophyta</taxon>
        <taxon>Spermatophyta</taxon>
        <taxon>Magnoliopsida</taxon>
        <taxon>Liliopsida</taxon>
        <taxon>Poales</taxon>
        <taxon>Poaceae</taxon>
        <taxon>BOP clade</taxon>
        <taxon>Oryzoideae</taxon>
        <taxon>Oryzeae</taxon>
        <taxon>Zizaniinae</taxon>
        <taxon>Zizania</taxon>
    </lineage>
</organism>
<dbReference type="AlphaFoldDB" id="A0A8J5WG38"/>
<sequence length="91" mass="9911">MPLRCQHLRLSNADLCSSTSIPSAASRSSCHCRRRQTITTAGASLERSQARRARYGGGRPVESGVERAGPATAVVVQRWWLQGYIGQRPSS</sequence>
<feature type="region of interest" description="Disordered" evidence="1">
    <location>
        <begin position="41"/>
        <end position="67"/>
    </location>
</feature>
<evidence type="ECO:0000313" key="2">
    <source>
        <dbReference type="EMBL" id="KAG8089480.1"/>
    </source>
</evidence>
<proteinExistence type="predicted"/>
<evidence type="ECO:0000256" key="1">
    <source>
        <dbReference type="SAM" id="MobiDB-lite"/>
    </source>
</evidence>
<keyword evidence="3" id="KW-1185">Reference proteome</keyword>
<comment type="caution">
    <text evidence="2">The sequence shown here is derived from an EMBL/GenBank/DDBJ whole genome shotgun (WGS) entry which is preliminary data.</text>
</comment>
<dbReference type="Proteomes" id="UP000729402">
    <property type="component" value="Unassembled WGS sequence"/>
</dbReference>
<dbReference type="EMBL" id="JAAALK010000081">
    <property type="protein sequence ID" value="KAG8089480.1"/>
    <property type="molecule type" value="Genomic_DNA"/>
</dbReference>
<accession>A0A8J5WG38</accession>
<reference evidence="2" key="2">
    <citation type="submission" date="2021-02" db="EMBL/GenBank/DDBJ databases">
        <authorList>
            <person name="Kimball J.A."/>
            <person name="Haas M.W."/>
            <person name="Macchietto M."/>
            <person name="Kono T."/>
            <person name="Duquette J."/>
            <person name="Shao M."/>
        </authorList>
    </citation>
    <scope>NUCLEOTIDE SEQUENCE</scope>
    <source>
        <tissue evidence="2">Fresh leaf tissue</tissue>
    </source>
</reference>